<dbReference type="InterPro" id="IPR042178">
    <property type="entry name" value="Serpin_sf_1"/>
</dbReference>
<evidence type="ECO:0000313" key="6">
    <source>
        <dbReference type="EMBL" id="CAH1641842.1"/>
    </source>
</evidence>
<dbReference type="AlphaFoldDB" id="A0A9P0I7W1"/>
<feature type="signal peptide" evidence="4">
    <location>
        <begin position="1"/>
        <end position="18"/>
    </location>
</feature>
<evidence type="ECO:0000256" key="3">
    <source>
        <dbReference type="RuleBase" id="RU000411"/>
    </source>
</evidence>
<comment type="similarity">
    <text evidence="3">Belongs to the serpin family.</text>
</comment>
<accession>A0A9P0I7W1</accession>
<evidence type="ECO:0000256" key="4">
    <source>
        <dbReference type="SAM" id="SignalP"/>
    </source>
</evidence>
<dbReference type="InterPro" id="IPR023796">
    <property type="entry name" value="Serpin_dom"/>
</dbReference>
<dbReference type="PANTHER" id="PTHR11461:SF367">
    <property type="entry name" value="GH21475P-RELATED"/>
    <property type="match status" value="1"/>
</dbReference>
<keyword evidence="2" id="KW-0722">Serine protease inhibitor</keyword>
<proteinExistence type="inferred from homology"/>
<organism evidence="6 7">
    <name type="scientific">Spodoptera littoralis</name>
    <name type="common">Egyptian cotton leafworm</name>
    <dbReference type="NCBI Taxonomy" id="7109"/>
    <lineage>
        <taxon>Eukaryota</taxon>
        <taxon>Metazoa</taxon>
        <taxon>Ecdysozoa</taxon>
        <taxon>Arthropoda</taxon>
        <taxon>Hexapoda</taxon>
        <taxon>Insecta</taxon>
        <taxon>Pterygota</taxon>
        <taxon>Neoptera</taxon>
        <taxon>Endopterygota</taxon>
        <taxon>Lepidoptera</taxon>
        <taxon>Glossata</taxon>
        <taxon>Ditrysia</taxon>
        <taxon>Noctuoidea</taxon>
        <taxon>Noctuidae</taxon>
        <taxon>Amphipyrinae</taxon>
        <taxon>Spodoptera</taxon>
    </lineage>
</organism>
<dbReference type="PROSITE" id="PS00284">
    <property type="entry name" value="SERPIN"/>
    <property type="match status" value="1"/>
</dbReference>
<dbReference type="GO" id="GO:0005615">
    <property type="term" value="C:extracellular space"/>
    <property type="evidence" value="ECO:0007669"/>
    <property type="project" value="InterPro"/>
</dbReference>
<dbReference type="InterPro" id="IPR042185">
    <property type="entry name" value="Serpin_sf_2"/>
</dbReference>
<dbReference type="SUPFAM" id="SSF56574">
    <property type="entry name" value="Serpins"/>
    <property type="match status" value="2"/>
</dbReference>
<feature type="domain" description="Serpin" evidence="5">
    <location>
        <begin position="426"/>
        <end position="780"/>
    </location>
</feature>
<dbReference type="InterPro" id="IPR000215">
    <property type="entry name" value="Serpin_fam"/>
</dbReference>
<dbReference type="PANTHER" id="PTHR11461">
    <property type="entry name" value="SERINE PROTEASE INHIBITOR, SERPIN"/>
    <property type="match status" value="1"/>
</dbReference>
<dbReference type="GO" id="GO:0004867">
    <property type="term" value="F:serine-type endopeptidase inhibitor activity"/>
    <property type="evidence" value="ECO:0007669"/>
    <property type="project" value="UniProtKB-KW"/>
</dbReference>
<evidence type="ECO:0000256" key="2">
    <source>
        <dbReference type="ARBA" id="ARBA00022900"/>
    </source>
</evidence>
<feature type="chain" id="PRO_5040258262" description="Serpin domain-containing protein" evidence="4">
    <location>
        <begin position="19"/>
        <end position="783"/>
    </location>
</feature>
<evidence type="ECO:0000259" key="5">
    <source>
        <dbReference type="SMART" id="SM00093"/>
    </source>
</evidence>
<dbReference type="InterPro" id="IPR023795">
    <property type="entry name" value="Serpin_CS"/>
</dbReference>
<keyword evidence="4" id="KW-0732">Signal</keyword>
<protein>
    <recommendedName>
        <fullName evidence="5">Serpin domain-containing protein</fullName>
    </recommendedName>
</protein>
<keyword evidence="7" id="KW-1185">Reference proteome</keyword>
<reference evidence="6" key="1">
    <citation type="submission" date="2022-02" db="EMBL/GenBank/DDBJ databases">
        <authorList>
            <person name="King R."/>
        </authorList>
    </citation>
    <scope>NUCLEOTIDE SEQUENCE</scope>
</reference>
<dbReference type="Pfam" id="PF00079">
    <property type="entry name" value="Serpin"/>
    <property type="match status" value="2"/>
</dbReference>
<evidence type="ECO:0000313" key="7">
    <source>
        <dbReference type="Proteomes" id="UP001153321"/>
    </source>
</evidence>
<dbReference type="EMBL" id="LR824555">
    <property type="protein sequence ID" value="CAH1641842.1"/>
    <property type="molecule type" value="Genomic_DNA"/>
</dbReference>
<dbReference type="Gene3D" id="2.30.39.10">
    <property type="entry name" value="Alpha-1-antitrypsin, domain 1"/>
    <property type="match status" value="2"/>
</dbReference>
<name>A0A9P0I7W1_SPOLI</name>
<evidence type="ECO:0000256" key="1">
    <source>
        <dbReference type="ARBA" id="ARBA00022690"/>
    </source>
</evidence>
<keyword evidence="1" id="KW-0646">Protease inhibitor</keyword>
<dbReference type="InterPro" id="IPR036186">
    <property type="entry name" value="Serpin_sf"/>
</dbReference>
<dbReference type="Gene3D" id="3.30.497.10">
    <property type="entry name" value="Antithrombin, subunit I, domain 2"/>
    <property type="match status" value="2"/>
</dbReference>
<dbReference type="Proteomes" id="UP001153321">
    <property type="component" value="Chromosome 24"/>
</dbReference>
<gene>
    <name evidence="6" type="ORF">SPLIT_LOCUS7198</name>
</gene>
<dbReference type="SMART" id="SM00093">
    <property type="entry name" value="SERPIN"/>
    <property type="match status" value="1"/>
</dbReference>
<sequence>MQTIIILCLVACSVLISGQQYLPIVSSSSIQYTSDPGLCNVNKDYIREYRSATYDFCLFSYRPVAVRSNFNFVYSPISIWMMVAAIAEGADPLTQQKLFQLLHLPPQDPCLRYAFYQIATSRALPSNEVNIRNNRILLINEGTTLNSTWHDIVVKNSLLDVVTAPIKYNSVATANEIKRIMSARLPTLNLSGNSVLLDTIDYNGLWTTAFADAVIERAPFYSHRGEVLGSVDMMRVRRRARMGYIKSIHAKILELPVGADERYRMLFSVIIGNADIKPVVAAVTSATVFEMIDSLRESAVPIDVAIPRMVISSEVDVRVILEDIGVTDIFTDPSTTRYISDPPAFPSSFLQRVTLVLNNTGLYAPPQEPEIYNAPTVASSVLISGQQYLPVVSSSSIQYTSDPGLCNVNKDYIREYRSAIYEFCLFSLRPIAVRSNFNFVYSPISIWTMIAAIAEGADPLTQQKLFQLLHLPPQDPCLRYAFYQIATSRALPSNEVNIRNNRILLINEGTTLNSTWHDIVVKNSLLDVVTAPIKYNSVATANEIKRIMSARLPTLNLSGNSVLLDTIDYNGLWTTAFADAVIERAPFYNPQGEVLGSVDMMRVRRRARMGYIKAVNGKVLELPVGSDERYRMVFGVVIGNADIKPVVAAVTSETIFQVIDSLRESAVPIDVAIPRMVISSEIDVKVILKDLGITEIFTDPAATRYISDPPAFPSSFLQRATLVLNSTGLYAPPQEPDIYNAPTGLNLALGRDFIADRPFLFSLFDTETYTCIMAAAYTSPTYT</sequence>